<dbReference type="CDD" id="cd06257">
    <property type="entry name" value="DnaJ"/>
    <property type="match status" value="1"/>
</dbReference>
<dbReference type="Pfam" id="PF00226">
    <property type="entry name" value="DnaJ"/>
    <property type="match status" value="1"/>
</dbReference>
<dbReference type="InterPro" id="IPR001623">
    <property type="entry name" value="DnaJ_domain"/>
</dbReference>
<dbReference type="EMBL" id="CAJMXA010003567">
    <property type="protein sequence ID" value="CAE6503628.1"/>
    <property type="molecule type" value="Genomic_DNA"/>
</dbReference>
<evidence type="ECO:0000313" key="5">
    <source>
        <dbReference type="Proteomes" id="UP000663853"/>
    </source>
</evidence>
<feature type="compositionally biased region" description="Polar residues" evidence="2">
    <location>
        <begin position="123"/>
        <end position="135"/>
    </location>
</feature>
<proteinExistence type="predicted"/>
<dbReference type="Pfam" id="PF01556">
    <property type="entry name" value="DnaJ_C"/>
    <property type="match status" value="1"/>
</dbReference>
<gene>
    <name evidence="4" type="ORF">RDB_LOCUS116361</name>
</gene>
<name>A0A8H3D043_9AGAM</name>
<dbReference type="InterPro" id="IPR008971">
    <property type="entry name" value="HSP40/DnaJ_pept-bd"/>
</dbReference>
<dbReference type="Gene3D" id="2.60.260.20">
    <property type="entry name" value="Urease metallochaperone UreE, N-terminal domain"/>
    <property type="match status" value="2"/>
</dbReference>
<dbReference type="Gene3D" id="1.10.287.110">
    <property type="entry name" value="DnaJ domain"/>
    <property type="match status" value="1"/>
</dbReference>
<feature type="compositionally biased region" description="Low complexity" evidence="2">
    <location>
        <begin position="200"/>
        <end position="213"/>
    </location>
</feature>
<dbReference type="SUPFAM" id="SSF49493">
    <property type="entry name" value="HSP40/DnaJ peptide-binding domain"/>
    <property type="match status" value="2"/>
</dbReference>
<protein>
    <recommendedName>
        <fullName evidence="3">J domain-containing protein</fullName>
    </recommendedName>
</protein>
<organism evidence="4 5">
    <name type="scientific">Rhizoctonia solani</name>
    <dbReference type="NCBI Taxonomy" id="456999"/>
    <lineage>
        <taxon>Eukaryota</taxon>
        <taxon>Fungi</taxon>
        <taxon>Dikarya</taxon>
        <taxon>Basidiomycota</taxon>
        <taxon>Agaricomycotina</taxon>
        <taxon>Agaricomycetes</taxon>
        <taxon>Cantharellales</taxon>
        <taxon>Ceratobasidiaceae</taxon>
        <taxon>Rhizoctonia</taxon>
    </lineage>
</organism>
<feature type="compositionally biased region" description="Low complexity" evidence="2">
    <location>
        <begin position="179"/>
        <end position="192"/>
    </location>
</feature>
<feature type="compositionally biased region" description="Polar residues" evidence="2">
    <location>
        <begin position="147"/>
        <end position="160"/>
    </location>
</feature>
<dbReference type="PANTHER" id="PTHR24078:SF553">
    <property type="entry name" value="DNAJ HOMOLOG SUBFAMILY B MEMBER 5"/>
    <property type="match status" value="1"/>
</dbReference>
<reference evidence="4" key="1">
    <citation type="submission" date="2021-01" db="EMBL/GenBank/DDBJ databases">
        <authorList>
            <person name="Kaushik A."/>
        </authorList>
    </citation>
    <scope>NUCLEOTIDE SEQUENCE</scope>
    <source>
        <strain evidence="4">AG6-10EEA</strain>
    </source>
</reference>
<dbReference type="GO" id="GO:0006457">
    <property type="term" value="P:protein folding"/>
    <property type="evidence" value="ECO:0007669"/>
    <property type="project" value="InterPro"/>
</dbReference>
<dbReference type="GO" id="GO:0005829">
    <property type="term" value="C:cytosol"/>
    <property type="evidence" value="ECO:0007669"/>
    <property type="project" value="TreeGrafter"/>
</dbReference>
<comment type="caution">
    <text evidence="4">The sequence shown here is derived from an EMBL/GenBank/DDBJ whole genome shotgun (WGS) entry which is preliminary data.</text>
</comment>
<feature type="compositionally biased region" description="Low complexity" evidence="2">
    <location>
        <begin position="161"/>
        <end position="172"/>
    </location>
</feature>
<evidence type="ECO:0000256" key="1">
    <source>
        <dbReference type="ARBA" id="ARBA00023186"/>
    </source>
</evidence>
<dbReference type="CDD" id="cd10747">
    <property type="entry name" value="DnaJ_C"/>
    <property type="match status" value="1"/>
</dbReference>
<dbReference type="InterPro" id="IPR002939">
    <property type="entry name" value="DnaJ_C"/>
</dbReference>
<dbReference type="AlphaFoldDB" id="A0A8H3D043"/>
<evidence type="ECO:0000313" key="4">
    <source>
        <dbReference type="EMBL" id="CAE6503628.1"/>
    </source>
</evidence>
<dbReference type="InterPro" id="IPR051339">
    <property type="entry name" value="DnaJ_subfamily_B"/>
</dbReference>
<dbReference type="GO" id="GO:0051082">
    <property type="term" value="F:unfolded protein binding"/>
    <property type="evidence" value="ECO:0007669"/>
    <property type="project" value="InterPro"/>
</dbReference>
<dbReference type="PRINTS" id="PR00625">
    <property type="entry name" value="JDOMAIN"/>
</dbReference>
<dbReference type="GO" id="GO:0051087">
    <property type="term" value="F:protein-folding chaperone binding"/>
    <property type="evidence" value="ECO:0007669"/>
    <property type="project" value="TreeGrafter"/>
</dbReference>
<dbReference type="Proteomes" id="UP000663853">
    <property type="component" value="Unassembled WGS sequence"/>
</dbReference>
<feature type="compositionally biased region" description="Low complexity" evidence="2">
    <location>
        <begin position="100"/>
        <end position="122"/>
    </location>
</feature>
<feature type="domain" description="J" evidence="3">
    <location>
        <begin position="15"/>
        <end position="95"/>
    </location>
</feature>
<dbReference type="InterPro" id="IPR036869">
    <property type="entry name" value="J_dom_sf"/>
</dbReference>
<accession>A0A8H3D043</accession>
<feature type="region of interest" description="Disordered" evidence="2">
    <location>
        <begin position="81"/>
        <end position="251"/>
    </location>
</feature>
<feature type="region of interest" description="Disordered" evidence="2">
    <location>
        <begin position="440"/>
        <end position="460"/>
    </location>
</feature>
<keyword evidence="1" id="KW-0143">Chaperone</keyword>
<sequence>MDDFGMFNIPVMSVDHYDALGLRRENDPNIEEIQNAYRHLALQWHPERNKGTMKRETAALKFIEINEAYKVLMDKKLREAKAAGKGKKTKKDERAMSPAGGPTSPNGRSRSRPRWSSGLLSRAQNSTPDITVSSTDEPKDDGDKYSATETSETPRSSVAQSHASAPARSFFASPPPPSHSALSFSASQLAPQITGRSRSRSPGPRSSAPSREPSPSPIQVRTGPETPITAPTPTRGYPENSRASYNTVRSPPAVYTLDQDARLPRYLRDLRGMSDVTSEVGSDSSYFNGHSVSVAGSSSSTSSHVPDDWLFPIYLALEDIYTCKTHRFRINRHLLNGQTKEVFVDVSVQPNWRDGTQLRCKGLGNEREGLPPQDVIFIVKEKLHPRFLRDPVGHDIYARLEISLVIALGGGSTNDEALLIKGVDGREIVVEVPPPVVRHGSMTRVKGAGMPKNKPKDGSAPLRGDLILEWCVLPPDKPLSEDAMAELREALGDMWLREDEDME</sequence>
<evidence type="ECO:0000259" key="3">
    <source>
        <dbReference type="PROSITE" id="PS50076"/>
    </source>
</evidence>
<dbReference type="PANTHER" id="PTHR24078">
    <property type="entry name" value="DNAJ HOMOLOG SUBFAMILY C MEMBER"/>
    <property type="match status" value="1"/>
</dbReference>
<dbReference type="GO" id="GO:0006413">
    <property type="term" value="P:translational initiation"/>
    <property type="evidence" value="ECO:0007669"/>
    <property type="project" value="TreeGrafter"/>
</dbReference>
<evidence type="ECO:0000256" key="2">
    <source>
        <dbReference type="SAM" id="MobiDB-lite"/>
    </source>
</evidence>
<dbReference type="SMART" id="SM00271">
    <property type="entry name" value="DnaJ"/>
    <property type="match status" value="1"/>
</dbReference>
<dbReference type="SUPFAM" id="SSF46565">
    <property type="entry name" value="Chaperone J-domain"/>
    <property type="match status" value="1"/>
</dbReference>
<dbReference type="PROSITE" id="PS50076">
    <property type="entry name" value="DNAJ_2"/>
    <property type="match status" value="1"/>
</dbReference>